<dbReference type="InterPro" id="IPR003837">
    <property type="entry name" value="GatC"/>
</dbReference>
<keyword evidence="2" id="KW-1185">Reference proteome</keyword>
<evidence type="ECO:0008006" key="3">
    <source>
        <dbReference type="Google" id="ProtNLM"/>
    </source>
</evidence>
<evidence type="ECO:0000313" key="2">
    <source>
        <dbReference type="Proteomes" id="UP001163387"/>
    </source>
</evidence>
<protein>
    <recommendedName>
        <fullName evidence="3">Glutamyl-tRNA(Gln) amidotransferase subunit C</fullName>
    </recommendedName>
</protein>
<gene>
    <name evidence="1" type="ORF">SHM_18510</name>
</gene>
<dbReference type="RefSeq" id="WP_281748079.1">
    <property type="nucleotide sequence ID" value="NZ_AP026933.1"/>
</dbReference>
<name>A0ABN6T3F8_9MOLU</name>
<sequence length="104" mass="12081">MDKIEKKMTTKMLHEFANEFMFNLSEEQCENLLLEFKAIEKQMEIVTNINTNDIEPLNYPFPIINNLLRSDNVGAHLTSKSVLNIAPEVENNYISINQVINHEN</sequence>
<organism evidence="1 2">
    <name type="scientific">Spiroplasma ixodetis</name>
    <dbReference type="NCBI Taxonomy" id="2141"/>
    <lineage>
        <taxon>Bacteria</taxon>
        <taxon>Bacillati</taxon>
        <taxon>Mycoplasmatota</taxon>
        <taxon>Mollicutes</taxon>
        <taxon>Entomoplasmatales</taxon>
        <taxon>Spiroplasmataceae</taxon>
        <taxon>Spiroplasma</taxon>
    </lineage>
</organism>
<proteinExistence type="predicted"/>
<dbReference type="Pfam" id="PF02686">
    <property type="entry name" value="GatC"/>
    <property type="match status" value="1"/>
</dbReference>
<reference evidence="1 2" key="1">
    <citation type="journal article" date="2022" name="Front. Microbiol.">
        <title>Male-killing mechanisms vary between Spiroplasma species.</title>
        <authorList>
            <person name="Arai H."/>
            <person name="Inoue M."/>
            <person name="Kageyama D."/>
        </authorList>
    </citation>
    <scope>NUCLEOTIDE SEQUENCE [LARGE SCALE GENOMIC DNA]</scope>
    <source>
        <strain evidence="2">sHm</strain>
    </source>
</reference>
<dbReference type="InterPro" id="IPR036113">
    <property type="entry name" value="Asp/Glu-ADT_sf_sub_c"/>
</dbReference>
<evidence type="ECO:0000313" key="1">
    <source>
        <dbReference type="EMBL" id="BDT04205.1"/>
    </source>
</evidence>
<dbReference type="Proteomes" id="UP001163387">
    <property type="component" value="Chromosome"/>
</dbReference>
<dbReference type="SUPFAM" id="SSF141000">
    <property type="entry name" value="Glu-tRNAGln amidotransferase C subunit"/>
    <property type="match status" value="1"/>
</dbReference>
<dbReference type="EMBL" id="AP026933">
    <property type="protein sequence ID" value="BDT04205.1"/>
    <property type="molecule type" value="Genomic_DNA"/>
</dbReference>
<dbReference type="NCBIfam" id="TIGR00135">
    <property type="entry name" value="gatC"/>
    <property type="match status" value="1"/>
</dbReference>
<accession>A0ABN6T3F8</accession>